<evidence type="ECO:0000259" key="7">
    <source>
        <dbReference type="PROSITE" id="PS50104"/>
    </source>
</evidence>
<evidence type="ECO:0000256" key="3">
    <source>
        <dbReference type="ARBA" id="ARBA00022737"/>
    </source>
</evidence>
<keyword evidence="5" id="KW-0520">NAD</keyword>
<keyword evidence="3" id="KW-0677">Repeat</keyword>
<dbReference type="AlphaFoldDB" id="A0A816KBL2"/>
<dbReference type="PANTHER" id="PTHR11017:SF264">
    <property type="entry name" value="ADP-RIBOSYL CYCLASE_CYCLIC ADP-RIBOSE HYDROLASE"/>
    <property type="match status" value="1"/>
</dbReference>
<dbReference type="GO" id="GO:0061809">
    <property type="term" value="F:NAD+ nucleosidase activity, cyclic ADP-ribose generating"/>
    <property type="evidence" value="ECO:0007669"/>
    <property type="project" value="UniProtKB-EC"/>
</dbReference>
<sequence length="1184" mass="133908">MVTTSSYSNVNVGPEVFINFRGEELRENFVSHLYKALRQSGINAFIDSDMVPGDKLITLFKTIEESKIALAILSSKYTASQWCLEELVKIMECSTNGEGCKNLVVIPIFYKLSTSIVDKLEGEFGVNLLNVWREPGGARDSRIVKWNAALQDMLSRAALIYDGSMYENAFVARIVEKVNDARSLIWSQSQANPNLQKRGVEEIPNPPKFYNIALSSAEPGEQRLKQLEEKLHMDSLDCNEDETRVLGIFGMAGIGKTYLAKKLFFKLETKLCRALIIEFDCDNSNQLEKRLVEGLLKKDYPSLIFAGENSLEDWKNLLIEKKVVVVFDNVSDKKHLEPLMGNCDWIKKGSRIVITTRDKSLTEGLTVSDLYEVPGLNEREGLELFKAQIGTTLEGNYLELSRKYVDYTGGNPLALEAFGEEIRGKDEDHWEARLRTLSKVSSEKIGKVLRTCFDGLNQKQKDAFLDIAIFFRSKDDDYIKSLLESFDPDTSKAGNNFRELLDKFLIGVSDGRVEMNNLLLTMAMELVEASGGKYLLLPSDSAGSNTDALKNKEGKDKVRGIILDMSNMEEKPLDNQAFVSMSSLLYLKVYYSLCPTHSKAGCKLNLPDGIYFPKDNILRCLDWMRFPGKELPSDFEPMNLIDLRLPYSKIKCVWDCAKVAPKLKWVDLSHSSELTSISSLSDVPNLLRLNLEGCTSLKELPEEMKKMKKLVFLNLRGCTSLLSLPKITLDSLKTLILSGCSKFLTFQVISESLETLYLNGTAIDGLPPAICNLHRLNFLNLKDCVNLATLPDCLGKLKSLQELKLSRCSKLEVFPDVKEIMESLRVLLLDGTSITEMPSSVIYLSSLRRLCLSRNDKISSLKFDMGHMYHLKWLELKYCTNLTSLPRLPPNLQCLNAHGCTSLRTVASPLDLLMSTEQIHYTFIFTNCHEMEQGSKNDIISYIQKKSELMSDDRYNQVFFIIFFLLSIPKHPHFYENFYLQDFVFKALISTCFPGCDIPAWFNHQALGSILKMELPKDCNTGRFVGVALSVVVSFKEYKQQNNSTLQVKCTCEFTNASLSPESFIVGGWSEPGEEPHMVESDHVFIGYTTWFNIKKRQQLSSANEIFLRFEVTNGTSAVAECEVMKSGFSLVYEVEVAEHTSWEATSKLEKRISYKEDGYPSATPTKADSKRFDSILNIFRKAQ</sequence>
<dbReference type="EC" id="3.2.2.6" evidence="1"/>
<dbReference type="Gene3D" id="3.80.10.10">
    <property type="entry name" value="Ribonuclease Inhibitor"/>
    <property type="match status" value="2"/>
</dbReference>
<dbReference type="InterPro" id="IPR044974">
    <property type="entry name" value="Disease_R_plants"/>
</dbReference>
<dbReference type="InterPro" id="IPR000157">
    <property type="entry name" value="TIR_dom"/>
</dbReference>
<evidence type="ECO:0000256" key="6">
    <source>
        <dbReference type="ARBA" id="ARBA00047304"/>
    </source>
</evidence>
<dbReference type="GO" id="GO:0043531">
    <property type="term" value="F:ADP binding"/>
    <property type="evidence" value="ECO:0007669"/>
    <property type="project" value="InterPro"/>
</dbReference>
<dbReference type="InterPro" id="IPR002182">
    <property type="entry name" value="NB-ARC"/>
</dbReference>
<dbReference type="Pfam" id="PF00931">
    <property type="entry name" value="NB-ARC"/>
    <property type="match status" value="1"/>
</dbReference>
<dbReference type="InterPro" id="IPR032675">
    <property type="entry name" value="LRR_dom_sf"/>
</dbReference>
<dbReference type="Gene3D" id="3.40.50.300">
    <property type="entry name" value="P-loop containing nucleotide triphosphate hydrolases"/>
    <property type="match status" value="1"/>
</dbReference>
<dbReference type="InterPro" id="IPR035897">
    <property type="entry name" value="Toll_tir_struct_dom_sf"/>
</dbReference>
<dbReference type="GO" id="GO:0006952">
    <property type="term" value="P:defense response"/>
    <property type="evidence" value="ECO:0007669"/>
    <property type="project" value="InterPro"/>
</dbReference>
<accession>A0A816KBL2</accession>
<organism evidence="8">
    <name type="scientific">Brassica napus</name>
    <name type="common">Rape</name>
    <dbReference type="NCBI Taxonomy" id="3708"/>
    <lineage>
        <taxon>Eukaryota</taxon>
        <taxon>Viridiplantae</taxon>
        <taxon>Streptophyta</taxon>
        <taxon>Embryophyta</taxon>
        <taxon>Tracheophyta</taxon>
        <taxon>Spermatophyta</taxon>
        <taxon>Magnoliopsida</taxon>
        <taxon>eudicotyledons</taxon>
        <taxon>Gunneridae</taxon>
        <taxon>Pentapetalae</taxon>
        <taxon>rosids</taxon>
        <taxon>malvids</taxon>
        <taxon>Brassicales</taxon>
        <taxon>Brassicaceae</taxon>
        <taxon>Brassiceae</taxon>
        <taxon>Brassica</taxon>
    </lineage>
</organism>
<dbReference type="SUPFAM" id="SSF52200">
    <property type="entry name" value="Toll/Interleukin receptor TIR domain"/>
    <property type="match status" value="1"/>
</dbReference>
<dbReference type="InterPro" id="IPR045344">
    <property type="entry name" value="C-JID"/>
</dbReference>
<dbReference type="PROSITE" id="PS50104">
    <property type="entry name" value="TIR"/>
    <property type="match status" value="1"/>
</dbReference>
<gene>
    <name evidence="8" type="ORF">DARMORV10_C02P46040.1</name>
</gene>
<reference evidence="8" key="1">
    <citation type="submission" date="2021-01" db="EMBL/GenBank/DDBJ databases">
        <authorList>
            <consortium name="Genoscope - CEA"/>
            <person name="William W."/>
        </authorList>
    </citation>
    <scope>NUCLEOTIDE SEQUENCE</scope>
</reference>
<evidence type="ECO:0000256" key="4">
    <source>
        <dbReference type="ARBA" id="ARBA00022801"/>
    </source>
</evidence>
<feature type="domain" description="TIR" evidence="7">
    <location>
        <begin position="12"/>
        <end position="178"/>
    </location>
</feature>
<dbReference type="SUPFAM" id="SSF52540">
    <property type="entry name" value="P-loop containing nucleoside triphosphate hydrolases"/>
    <property type="match status" value="1"/>
</dbReference>
<dbReference type="SMART" id="SM00255">
    <property type="entry name" value="TIR"/>
    <property type="match status" value="1"/>
</dbReference>
<keyword evidence="2" id="KW-0433">Leucine-rich repeat</keyword>
<dbReference type="Proteomes" id="UP001295469">
    <property type="component" value="Chromosome C02"/>
</dbReference>
<dbReference type="Pfam" id="PF01582">
    <property type="entry name" value="TIR"/>
    <property type="match status" value="1"/>
</dbReference>
<dbReference type="GO" id="GO:0007165">
    <property type="term" value="P:signal transduction"/>
    <property type="evidence" value="ECO:0007669"/>
    <property type="project" value="InterPro"/>
</dbReference>
<proteinExistence type="predicted"/>
<evidence type="ECO:0000313" key="8">
    <source>
        <dbReference type="EMBL" id="CAF1919282.1"/>
    </source>
</evidence>
<protein>
    <recommendedName>
        <fullName evidence="1">ADP-ribosyl cyclase/cyclic ADP-ribose hydrolase</fullName>
        <ecNumber evidence="1">3.2.2.6</ecNumber>
    </recommendedName>
</protein>
<dbReference type="Gene3D" id="3.40.50.10140">
    <property type="entry name" value="Toll/interleukin-1 receptor homology (TIR) domain"/>
    <property type="match status" value="1"/>
</dbReference>
<dbReference type="InterPro" id="IPR027417">
    <property type="entry name" value="P-loop_NTPase"/>
</dbReference>
<dbReference type="Gene3D" id="1.10.8.430">
    <property type="entry name" value="Helical domain of apoptotic protease-activating factors"/>
    <property type="match status" value="1"/>
</dbReference>
<evidence type="ECO:0000256" key="2">
    <source>
        <dbReference type="ARBA" id="ARBA00022614"/>
    </source>
</evidence>
<comment type="catalytic activity">
    <reaction evidence="6">
        <text>NAD(+) + H2O = ADP-D-ribose + nicotinamide + H(+)</text>
        <dbReference type="Rhea" id="RHEA:16301"/>
        <dbReference type="ChEBI" id="CHEBI:15377"/>
        <dbReference type="ChEBI" id="CHEBI:15378"/>
        <dbReference type="ChEBI" id="CHEBI:17154"/>
        <dbReference type="ChEBI" id="CHEBI:57540"/>
        <dbReference type="ChEBI" id="CHEBI:57967"/>
        <dbReference type="EC" id="3.2.2.6"/>
    </reaction>
    <physiologicalReaction direction="left-to-right" evidence="6">
        <dbReference type="Rhea" id="RHEA:16302"/>
    </physiologicalReaction>
</comment>
<dbReference type="SUPFAM" id="SSF52058">
    <property type="entry name" value="L domain-like"/>
    <property type="match status" value="1"/>
</dbReference>
<dbReference type="FunFam" id="3.80.10.10:FF:000386">
    <property type="entry name" value="Disease resistance protein RPS4"/>
    <property type="match status" value="1"/>
</dbReference>
<dbReference type="Pfam" id="PF20160">
    <property type="entry name" value="C-JID"/>
    <property type="match status" value="1"/>
</dbReference>
<dbReference type="FunFam" id="3.40.50.10140:FF:000007">
    <property type="entry name" value="Disease resistance protein (TIR-NBS-LRR class)"/>
    <property type="match status" value="1"/>
</dbReference>
<name>A0A816KBL2_BRANA</name>
<dbReference type="EMBL" id="HG994366">
    <property type="protein sequence ID" value="CAF1919282.1"/>
    <property type="molecule type" value="Genomic_DNA"/>
</dbReference>
<keyword evidence="4" id="KW-0378">Hydrolase</keyword>
<dbReference type="PRINTS" id="PR00364">
    <property type="entry name" value="DISEASERSIST"/>
</dbReference>
<dbReference type="InterPro" id="IPR042197">
    <property type="entry name" value="Apaf_helical"/>
</dbReference>
<evidence type="ECO:0000256" key="5">
    <source>
        <dbReference type="ARBA" id="ARBA00023027"/>
    </source>
</evidence>
<evidence type="ECO:0000256" key="1">
    <source>
        <dbReference type="ARBA" id="ARBA00011982"/>
    </source>
</evidence>
<dbReference type="PANTHER" id="PTHR11017">
    <property type="entry name" value="LEUCINE-RICH REPEAT-CONTAINING PROTEIN"/>
    <property type="match status" value="1"/>
</dbReference>